<accession>A0A133U4P2</accession>
<keyword evidence="3" id="KW-1185">Reference proteome</keyword>
<name>A0A133U4P2_9EURY</name>
<reference evidence="2 3" key="1">
    <citation type="journal article" date="2016" name="Sci. Rep.">
        <title>Metabolic traits of an uncultured archaeal lineage -MSBL1- from brine pools of the Red Sea.</title>
        <authorList>
            <person name="Mwirichia R."/>
            <person name="Alam I."/>
            <person name="Rashid M."/>
            <person name="Vinu M."/>
            <person name="Ba-Alawi W."/>
            <person name="Anthony Kamau A."/>
            <person name="Kamanda Ngugi D."/>
            <person name="Goker M."/>
            <person name="Klenk H.P."/>
            <person name="Bajic V."/>
            <person name="Stingl U."/>
        </authorList>
    </citation>
    <scope>NUCLEOTIDE SEQUENCE [LARGE SCALE GENOMIC DNA]</scope>
    <source>
        <strain evidence="2">SCGC-AAA259A05</strain>
    </source>
</reference>
<dbReference type="NCBIfam" id="NF003153">
    <property type="entry name" value="PRK04115.1"/>
    <property type="match status" value="1"/>
</dbReference>
<comment type="similarity">
    <text evidence="1">Belongs to the UPF0216 family.</text>
</comment>
<sequence length="145" mass="16737">MDDEKFLKKEIQSLNRHLPKGRTSLAKLLKQKKPQIETRDGSTHRFKKEELKYLAELLPEKKHSKLRLPMIVRISPQLGRGAAKISGKLEQKILRKILDKKGEKNENELLIYRPEVRKIRQKLPTTTQYAFLISSRGGDPSGKIG</sequence>
<dbReference type="Proteomes" id="UP000070163">
    <property type="component" value="Unassembled WGS sequence"/>
</dbReference>
<protein>
    <recommendedName>
        <fullName evidence="1">UPF0216 protein AKJ57_05790</fullName>
    </recommendedName>
</protein>
<dbReference type="AlphaFoldDB" id="A0A133U4P2"/>
<proteinExistence type="inferred from homology"/>
<comment type="caution">
    <text evidence="2">The sequence shown here is derived from an EMBL/GenBank/DDBJ whole genome shotgun (WGS) entry which is preliminary data.</text>
</comment>
<dbReference type="PIRSF" id="PIRSF005264">
    <property type="entry name" value="UCP005264"/>
    <property type="match status" value="1"/>
</dbReference>
<evidence type="ECO:0000313" key="2">
    <source>
        <dbReference type="EMBL" id="KXA89148.1"/>
    </source>
</evidence>
<dbReference type="HAMAP" id="MF_00585">
    <property type="entry name" value="UPF0216"/>
    <property type="match status" value="1"/>
</dbReference>
<dbReference type="Pfam" id="PF01886">
    <property type="entry name" value="DUF61"/>
    <property type="match status" value="1"/>
</dbReference>
<evidence type="ECO:0000256" key="1">
    <source>
        <dbReference type="HAMAP-Rule" id="MF_00585"/>
    </source>
</evidence>
<evidence type="ECO:0000313" key="3">
    <source>
        <dbReference type="Proteomes" id="UP000070163"/>
    </source>
</evidence>
<organism evidence="2 3">
    <name type="scientific">candidate division MSBL1 archaeon SCGC-AAA259A05</name>
    <dbReference type="NCBI Taxonomy" id="1698259"/>
    <lineage>
        <taxon>Archaea</taxon>
        <taxon>Methanobacteriati</taxon>
        <taxon>Methanobacteriota</taxon>
        <taxon>candidate division MSBL1</taxon>
    </lineage>
</organism>
<gene>
    <name evidence="2" type="ORF">AKJ57_05790</name>
</gene>
<dbReference type="InterPro" id="IPR002746">
    <property type="entry name" value="UPF0216"/>
</dbReference>
<dbReference type="EMBL" id="LHXJ01000095">
    <property type="protein sequence ID" value="KXA89148.1"/>
    <property type="molecule type" value="Genomic_DNA"/>
</dbReference>